<accession>A0A9D2AA99</accession>
<dbReference type="PROSITE" id="PS00629">
    <property type="entry name" value="IMP_1"/>
    <property type="match status" value="1"/>
</dbReference>
<keyword evidence="4 5" id="KW-0460">Magnesium</keyword>
<comment type="cofactor">
    <cofactor evidence="1 5">
        <name>Mg(2+)</name>
        <dbReference type="ChEBI" id="CHEBI:18420"/>
    </cofactor>
</comment>
<dbReference type="Gene3D" id="3.30.540.10">
    <property type="entry name" value="Fructose-1,6-Bisphosphatase, subunit A, domain 1"/>
    <property type="match status" value="1"/>
</dbReference>
<dbReference type="SUPFAM" id="SSF56655">
    <property type="entry name" value="Carbohydrate phosphatase"/>
    <property type="match status" value="1"/>
</dbReference>
<dbReference type="GO" id="GO:0006020">
    <property type="term" value="P:inositol metabolic process"/>
    <property type="evidence" value="ECO:0007669"/>
    <property type="project" value="TreeGrafter"/>
</dbReference>
<evidence type="ECO:0000313" key="7">
    <source>
        <dbReference type="Proteomes" id="UP000823963"/>
    </source>
</evidence>
<dbReference type="Pfam" id="PF00459">
    <property type="entry name" value="Inositol_P"/>
    <property type="match status" value="1"/>
</dbReference>
<evidence type="ECO:0000256" key="2">
    <source>
        <dbReference type="ARBA" id="ARBA00022723"/>
    </source>
</evidence>
<evidence type="ECO:0000256" key="1">
    <source>
        <dbReference type="ARBA" id="ARBA00001946"/>
    </source>
</evidence>
<comment type="caution">
    <text evidence="6">The sequence shown here is derived from an EMBL/GenBank/DDBJ whole genome shotgun (WGS) entry which is preliminary data.</text>
</comment>
<gene>
    <name evidence="6" type="ORF">H9861_05920</name>
</gene>
<organism evidence="6 7">
    <name type="scientific">Candidatus Ligilactobacillus excrementigallinarum</name>
    <dbReference type="NCBI Taxonomy" id="2838641"/>
    <lineage>
        <taxon>Bacteria</taxon>
        <taxon>Bacillati</taxon>
        <taxon>Bacillota</taxon>
        <taxon>Bacilli</taxon>
        <taxon>Lactobacillales</taxon>
        <taxon>Lactobacillaceae</taxon>
        <taxon>Ligilactobacillus</taxon>
    </lineage>
</organism>
<evidence type="ECO:0000256" key="5">
    <source>
        <dbReference type="PIRSR" id="PIRSR600760-2"/>
    </source>
</evidence>
<keyword evidence="3" id="KW-0378">Hydrolase</keyword>
<dbReference type="CDD" id="cd01637">
    <property type="entry name" value="IMPase_like"/>
    <property type="match status" value="1"/>
</dbReference>
<dbReference type="PANTHER" id="PTHR20854">
    <property type="entry name" value="INOSITOL MONOPHOSPHATASE"/>
    <property type="match status" value="1"/>
</dbReference>
<feature type="binding site" evidence="5">
    <location>
        <position position="88"/>
    </location>
    <ligand>
        <name>Mg(2+)</name>
        <dbReference type="ChEBI" id="CHEBI:18420"/>
        <label>1</label>
        <note>catalytic</note>
    </ligand>
</feature>
<dbReference type="GO" id="GO:0046872">
    <property type="term" value="F:metal ion binding"/>
    <property type="evidence" value="ECO:0007669"/>
    <property type="project" value="UniProtKB-KW"/>
</dbReference>
<sequence length="256" mass="28411">MKWEEIDEIIKPLMFDARKKVLQSFSQQLDVQTKSNKNDLVTNMDKAIEKFYIDNLHAKFPKAKILGEESQKDKFEDSTDLFFVIDPIDGTMNFVKQKAHFASMIAVFDHQKPVLGYIMDMTAGELYWGGPSVGVYRNFEKLQAPSNLSLADGLIGMGLPMLLNPNSGMADVARQSSGVRMYGSAGIEFIHVLNGETLGYVSKLHAWDYAAGKILAETLDLTVEAIDGTDINVLSSKVVLVATKNAQKQINEIINA</sequence>
<dbReference type="InterPro" id="IPR020583">
    <property type="entry name" value="Inositol_monoP_metal-BS"/>
</dbReference>
<feature type="binding site" evidence="5">
    <location>
        <position position="89"/>
    </location>
    <ligand>
        <name>Mg(2+)</name>
        <dbReference type="ChEBI" id="CHEBI:18420"/>
        <label>1</label>
        <note>catalytic</note>
    </ligand>
</feature>
<dbReference type="GO" id="GO:0007165">
    <property type="term" value="P:signal transduction"/>
    <property type="evidence" value="ECO:0007669"/>
    <property type="project" value="TreeGrafter"/>
</dbReference>
<feature type="binding site" evidence="5">
    <location>
        <position position="86"/>
    </location>
    <ligand>
        <name>Mg(2+)</name>
        <dbReference type="ChEBI" id="CHEBI:18420"/>
        <label>1</label>
        <note>catalytic</note>
    </ligand>
</feature>
<dbReference type="PRINTS" id="PR00377">
    <property type="entry name" value="IMPHPHTASES"/>
</dbReference>
<evidence type="ECO:0000256" key="3">
    <source>
        <dbReference type="ARBA" id="ARBA00022801"/>
    </source>
</evidence>
<dbReference type="GO" id="GO:0008934">
    <property type="term" value="F:inositol monophosphate 1-phosphatase activity"/>
    <property type="evidence" value="ECO:0007669"/>
    <property type="project" value="TreeGrafter"/>
</dbReference>
<feature type="binding site" evidence="5">
    <location>
        <position position="68"/>
    </location>
    <ligand>
        <name>Mg(2+)</name>
        <dbReference type="ChEBI" id="CHEBI:18420"/>
        <label>1</label>
        <note>catalytic</note>
    </ligand>
</feature>
<dbReference type="EMBL" id="DXFP01000053">
    <property type="protein sequence ID" value="HIX02274.1"/>
    <property type="molecule type" value="Genomic_DNA"/>
</dbReference>
<dbReference type="AlphaFoldDB" id="A0A9D2AA99"/>
<evidence type="ECO:0000256" key="4">
    <source>
        <dbReference type="ARBA" id="ARBA00022842"/>
    </source>
</evidence>
<keyword evidence="2 5" id="KW-0479">Metal-binding</keyword>
<proteinExistence type="predicted"/>
<dbReference type="Proteomes" id="UP000823963">
    <property type="component" value="Unassembled WGS sequence"/>
</dbReference>
<feature type="binding site" evidence="5">
    <location>
        <position position="208"/>
    </location>
    <ligand>
        <name>Mg(2+)</name>
        <dbReference type="ChEBI" id="CHEBI:18420"/>
        <label>1</label>
        <note>catalytic</note>
    </ligand>
</feature>
<dbReference type="InterPro" id="IPR000760">
    <property type="entry name" value="Inositol_monophosphatase-like"/>
</dbReference>
<protein>
    <submittedName>
        <fullName evidence="6">Inositol monophosphatase family protein</fullName>
    </submittedName>
</protein>
<name>A0A9D2AA99_9LACO</name>
<reference evidence="6" key="2">
    <citation type="submission" date="2021-04" db="EMBL/GenBank/DDBJ databases">
        <authorList>
            <person name="Gilroy R."/>
        </authorList>
    </citation>
    <scope>NUCLEOTIDE SEQUENCE</scope>
    <source>
        <strain evidence="6">6627</strain>
    </source>
</reference>
<dbReference type="Gene3D" id="3.40.190.80">
    <property type="match status" value="1"/>
</dbReference>
<dbReference type="FunFam" id="3.30.540.10:FF:000003">
    <property type="entry name" value="Inositol-1-monophosphatase"/>
    <property type="match status" value="1"/>
</dbReference>
<evidence type="ECO:0000313" key="6">
    <source>
        <dbReference type="EMBL" id="HIX02274.1"/>
    </source>
</evidence>
<reference evidence="6" key="1">
    <citation type="journal article" date="2021" name="PeerJ">
        <title>Extensive microbial diversity within the chicken gut microbiome revealed by metagenomics and culture.</title>
        <authorList>
            <person name="Gilroy R."/>
            <person name="Ravi A."/>
            <person name="Getino M."/>
            <person name="Pursley I."/>
            <person name="Horton D.L."/>
            <person name="Alikhan N.F."/>
            <person name="Baker D."/>
            <person name="Gharbi K."/>
            <person name="Hall N."/>
            <person name="Watson M."/>
            <person name="Adriaenssens E.M."/>
            <person name="Foster-Nyarko E."/>
            <person name="Jarju S."/>
            <person name="Secka A."/>
            <person name="Antonio M."/>
            <person name="Oren A."/>
            <person name="Chaudhuri R.R."/>
            <person name="La Ragione R."/>
            <person name="Hildebrand F."/>
            <person name="Pallen M.J."/>
        </authorList>
    </citation>
    <scope>NUCLEOTIDE SEQUENCE</scope>
    <source>
        <strain evidence="6">6627</strain>
    </source>
</reference>
<dbReference type="PANTHER" id="PTHR20854:SF4">
    <property type="entry name" value="INOSITOL-1-MONOPHOSPHATASE-RELATED"/>
    <property type="match status" value="1"/>
</dbReference>